<dbReference type="PANTHER" id="PTHR30212:SF2">
    <property type="entry name" value="PROTEIN YIIM"/>
    <property type="match status" value="1"/>
</dbReference>
<dbReference type="GO" id="GO:0003824">
    <property type="term" value="F:catalytic activity"/>
    <property type="evidence" value="ECO:0007669"/>
    <property type="project" value="InterPro"/>
</dbReference>
<dbReference type="SUPFAM" id="SSF50800">
    <property type="entry name" value="PK beta-barrel domain-like"/>
    <property type="match status" value="1"/>
</dbReference>
<comment type="caution">
    <text evidence="2">The sequence shown here is derived from an EMBL/GenBank/DDBJ whole genome shotgun (WGS) entry which is preliminary data.</text>
</comment>
<name>A0A366E6B5_9HYPH</name>
<dbReference type="GO" id="GO:0030170">
    <property type="term" value="F:pyridoxal phosphate binding"/>
    <property type="evidence" value="ECO:0007669"/>
    <property type="project" value="InterPro"/>
</dbReference>
<dbReference type="InterPro" id="IPR005163">
    <property type="entry name" value="Tri_helical_YiiM-like"/>
</dbReference>
<dbReference type="PANTHER" id="PTHR30212">
    <property type="entry name" value="PROTEIN YIIM"/>
    <property type="match status" value="1"/>
</dbReference>
<gene>
    <name evidence="2" type="ORF">DFR47_102101</name>
</gene>
<dbReference type="GO" id="GO:0030151">
    <property type="term" value="F:molybdenum ion binding"/>
    <property type="evidence" value="ECO:0007669"/>
    <property type="project" value="InterPro"/>
</dbReference>
<organism evidence="2 3">
    <name type="scientific">Pseudochrobactrum asaccharolyticum</name>
    <dbReference type="NCBI Taxonomy" id="354351"/>
    <lineage>
        <taxon>Bacteria</taxon>
        <taxon>Pseudomonadati</taxon>
        <taxon>Pseudomonadota</taxon>
        <taxon>Alphaproteobacteria</taxon>
        <taxon>Hyphomicrobiales</taxon>
        <taxon>Brucellaceae</taxon>
        <taxon>Pseudochrobactrum</taxon>
    </lineage>
</organism>
<protein>
    <submittedName>
        <fullName evidence="2">MOSC domain-containing protein YiiM</fullName>
    </submittedName>
</protein>
<dbReference type="EMBL" id="QNRH01000002">
    <property type="protein sequence ID" value="RBO97319.1"/>
    <property type="molecule type" value="Genomic_DNA"/>
</dbReference>
<keyword evidence="3" id="KW-1185">Reference proteome</keyword>
<evidence type="ECO:0000259" key="1">
    <source>
        <dbReference type="PROSITE" id="PS51340"/>
    </source>
</evidence>
<proteinExistence type="predicted"/>
<sequence length="225" mass="25267">MTVIDTILTGSIAPLGPRAAPSAINKLPSTGKNWLGSEGFIKDAQGDRKNHGGPEKAVHHYAYDHYDGWKQEIGERTILNHAGAFGENLSTTGLTEETVAIGDIFQAGDAVIQVSQGRQPCWKLNIRFDTGDMALRVQRSGRTGWYYRVLQEGNVQAGDTLQRIERPSPEWTIRKAWHLLYVDTMNLAELAVMAELEHLAQNWRDYAIKRLASRKVEDWSRRLQG</sequence>
<evidence type="ECO:0000313" key="2">
    <source>
        <dbReference type="EMBL" id="RBO97319.1"/>
    </source>
</evidence>
<dbReference type="OrthoDB" id="9786134at2"/>
<dbReference type="RefSeq" id="WP_113943344.1">
    <property type="nucleotide sequence ID" value="NZ_JBHEEG010000002.1"/>
</dbReference>
<dbReference type="AlphaFoldDB" id="A0A366E6B5"/>
<feature type="domain" description="MOSC" evidence="1">
    <location>
        <begin position="27"/>
        <end position="164"/>
    </location>
</feature>
<dbReference type="InterPro" id="IPR052353">
    <property type="entry name" value="Benzoxazolinone_Detox_Enz"/>
</dbReference>
<dbReference type="Pfam" id="PF03475">
    <property type="entry name" value="YiiM_3-alpha"/>
    <property type="match status" value="1"/>
</dbReference>
<dbReference type="Proteomes" id="UP000252893">
    <property type="component" value="Unassembled WGS sequence"/>
</dbReference>
<dbReference type="Pfam" id="PF03473">
    <property type="entry name" value="MOSC"/>
    <property type="match status" value="1"/>
</dbReference>
<dbReference type="InterPro" id="IPR011037">
    <property type="entry name" value="Pyrv_Knase-like_insert_dom_sf"/>
</dbReference>
<reference evidence="2 3" key="1">
    <citation type="submission" date="2018-06" db="EMBL/GenBank/DDBJ databases">
        <title>Genomic Encyclopedia of Type Strains, Phase IV (KMG-IV): sequencing the most valuable type-strain genomes for metagenomic binning, comparative biology and taxonomic classification.</title>
        <authorList>
            <person name="Goeker M."/>
        </authorList>
    </citation>
    <scope>NUCLEOTIDE SEQUENCE [LARGE SCALE GENOMIC DNA]</scope>
    <source>
        <strain evidence="2 3">DSM 25619</strain>
    </source>
</reference>
<dbReference type="PROSITE" id="PS51340">
    <property type="entry name" value="MOSC"/>
    <property type="match status" value="1"/>
</dbReference>
<evidence type="ECO:0000313" key="3">
    <source>
        <dbReference type="Proteomes" id="UP000252893"/>
    </source>
</evidence>
<accession>A0A366E6B5</accession>
<dbReference type="Gene3D" id="2.40.33.20">
    <property type="entry name" value="PK beta-barrel domain-like"/>
    <property type="match status" value="1"/>
</dbReference>
<dbReference type="InterPro" id="IPR005302">
    <property type="entry name" value="MoCF_Sase_C"/>
</dbReference>